<evidence type="ECO:0000313" key="1">
    <source>
        <dbReference type="EMBL" id="ODV63445.1"/>
    </source>
</evidence>
<keyword evidence="2" id="KW-1185">Reference proteome</keyword>
<sequence>MESQLCFSAKEKTVSRNHRSEVYRKFQCLGFELPKARALRLKTASKQLTDLSIFFSNVLALVK</sequence>
<organism evidence="1 2">
    <name type="scientific">Ascoidea rubescens DSM 1968</name>
    <dbReference type="NCBI Taxonomy" id="1344418"/>
    <lineage>
        <taxon>Eukaryota</taxon>
        <taxon>Fungi</taxon>
        <taxon>Dikarya</taxon>
        <taxon>Ascomycota</taxon>
        <taxon>Saccharomycotina</taxon>
        <taxon>Saccharomycetes</taxon>
        <taxon>Ascoideaceae</taxon>
        <taxon>Ascoidea</taxon>
    </lineage>
</organism>
<dbReference type="InParanoid" id="A0A1D2VPG5"/>
<dbReference type="AlphaFoldDB" id="A0A1D2VPG5"/>
<proteinExistence type="predicted"/>
<gene>
    <name evidence="1" type="ORF">ASCRUDRAFT_95461</name>
</gene>
<dbReference type="GeneID" id="30968818"/>
<reference evidence="2" key="1">
    <citation type="submission" date="2016-05" db="EMBL/GenBank/DDBJ databases">
        <title>Comparative genomics of biotechnologically important yeasts.</title>
        <authorList>
            <consortium name="DOE Joint Genome Institute"/>
            <person name="Riley R."/>
            <person name="Haridas S."/>
            <person name="Wolfe K.H."/>
            <person name="Lopes M.R."/>
            <person name="Hittinger C.T."/>
            <person name="Goker M."/>
            <person name="Salamov A."/>
            <person name="Wisecaver J."/>
            <person name="Long T.M."/>
            <person name="Aerts A.L."/>
            <person name="Barry K."/>
            <person name="Choi C."/>
            <person name="Clum A."/>
            <person name="Coughlan A.Y."/>
            <person name="Deshpande S."/>
            <person name="Douglass A.P."/>
            <person name="Hanson S.J."/>
            <person name="Klenk H.-P."/>
            <person name="Labutti K."/>
            <person name="Lapidus A."/>
            <person name="Lindquist E."/>
            <person name="Lipzen A."/>
            <person name="Meier-Kolthoff J.P."/>
            <person name="Ohm R.A."/>
            <person name="Otillar R.P."/>
            <person name="Pangilinan J."/>
            <person name="Peng Y."/>
            <person name="Rokas A."/>
            <person name="Rosa C.A."/>
            <person name="Scheuner C."/>
            <person name="Sibirny A.A."/>
            <person name="Slot J.C."/>
            <person name="Stielow J.B."/>
            <person name="Sun H."/>
            <person name="Kurtzman C.P."/>
            <person name="Blackwell M."/>
            <person name="Grigoriev I.V."/>
            <person name="Jeffries T.W."/>
        </authorList>
    </citation>
    <scope>NUCLEOTIDE SEQUENCE [LARGE SCALE GENOMIC DNA]</scope>
    <source>
        <strain evidence="2">DSM 1968</strain>
    </source>
</reference>
<dbReference type="RefSeq" id="XP_020049752.1">
    <property type="nucleotide sequence ID" value="XM_020195182.1"/>
</dbReference>
<dbReference type="Proteomes" id="UP000095038">
    <property type="component" value="Unassembled WGS sequence"/>
</dbReference>
<dbReference type="EMBL" id="KV454475">
    <property type="protein sequence ID" value="ODV63445.1"/>
    <property type="molecule type" value="Genomic_DNA"/>
</dbReference>
<accession>A0A1D2VPG5</accession>
<protein>
    <submittedName>
        <fullName evidence="1">Uncharacterized protein</fullName>
    </submittedName>
</protein>
<name>A0A1D2VPG5_9ASCO</name>
<evidence type="ECO:0000313" key="2">
    <source>
        <dbReference type="Proteomes" id="UP000095038"/>
    </source>
</evidence>